<protein>
    <submittedName>
        <fullName evidence="1">Transposable element Tc1 transposase</fullName>
    </submittedName>
</protein>
<accession>A0ABQ8MEE5</accession>
<gene>
    <name evidence="1" type="ORF">H4Q32_027585</name>
</gene>
<sequence length="191" mass="21511">MVSQFGSLDYTIIGKTADLTVVQKTIIDTLHKEGKTQTFIAKEAGCSQSAPLLKHRQCQRRLTWAKKKEKWTVAQWSKVLFSDENKFCISFGNQGPRVWRKGGEAHSQSCLKSSVKFPQSVMIWGAMSSAGVGPLCFLKTKVTASVYQEILEHFMLPSADQLFKDADFIFQQDLVPAHTDIKLVRRLTLDV</sequence>
<keyword evidence="2" id="KW-1185">Reference proteome</keyword>
<dbReference type="PANTHER" id="PTHR23022:SF119">
    <property type="entry name" value="TC1-LIKE TRANSPOSASE DDE DOMAIN-CONTAINING PROTEIN"/>
    <property type="match status" value="1"/>
</dbReference>
<evidence type="ECO:0000313" key="1">
    <source>
        <dbReference type="EMBL" id="KAI2660990.1"/>
    </source>
</evidence>
<proteinExistence type="predicted"/>
<comment type="caution">
    <text evidence="1">The sequence shown here is derived from an EMBL/GenBank/DDBJ whole genome shotgun (WGS) entry which is preliminary data.</text>
</comment>
<dbReference type="InterPro" id="IPR036397">
    <property type="entry name" value="RNaseH_sf"/>
</dbReference>
<dbReference type="InterPro" id="IPR052338">
    <property type="entry name" value="Transposase_5"/>
</dbReference>
<organism evidence="1 2">
    <name type="scientific">Labeo rohita</name>
    <name type="common">Indian major carp</name>
    <name type="synonym">Cyprinus rohita</name>
    <dbReference type="NCBI Taxonomy" id="84645"/>
    <lineage>
        <taxon>Eukaryota</taxon>
        <taxon>Metazoa</taxon>
        <taxon>Chordata</taxon>
        <taxon>Craniata</taxon>
        <taxon>Vertebrata</taxon>
        <taxon>Euteleostomi</taxon>
        <taxon>Actinopterygii</taxon>
        <taxon>Neopterygii</taxon>
        <taxon>Teleostei</taxon>
        <taxon>Ostariophysi</taxon>
        <taxon>Cypriniformes</taxon>
        <taxon>Cyprinidae</taxon>
        <taxon>Labeoninae</taxon>
        <taxon>Labeonini</taxon>
        <taxon>Labeo</taxon>
    </lineage>
</organism>
<dbReference type="Gene3D" id="3.30.420.10">
    <property type="entry name" value="Ribonuclease H-like superfamily/Ribonuclease H"/>
    <property type="match status" value="1"/>
</dbReference>
<name>A0ABQ8MEE5_LABRO</name>
<dbReference type="Proteomes" id="UP000830375">
    <property type="component" value="Unassembled WGS sequence"/>
</dbReference>
<evidence type="ECO:0000313" key="2">
    <source>
        <dbReference type="Proteomes" id="UP000830375"/>
    </source>
</evidence>
<dbReference type="PANTHER" id="PTHR23022">
    <property type="entry name" value="TRANSPOSABLE ELEMENT-RELATED"/>
    <property type="match status" value="1"/>
</dbReference>
<reference evidence="1 2" key="1">
    <citation type="submission" date="2022-01" db="EMBL/GenBank/DDBJ databases">
        <title>A high-quality chromosome-level genome assembly of rohu carp, Labeo rohita.</title>
        <authorList>
            <person name="Arick M.A. II"/>
            <person name="Hsu C.-Y."/>
            <person name="Magbanua Z."/>
            <person name="Pechanova O."/>
            <person name="Grover C."/>
            <person name="Miller E."/>
            <person name="Thrash A."/>
            <person name="Ezzel L."/>
            <person name="Alam S."/>
            <person name="Benzie J."/>
            <person name="Hamilton M."/>
            <person name="Karsi A."/>
            <person name="Lawrence M.L."/>
            <person name="Peterson D.G."/>
        </authorList>
    </citation>
    <scope>NUCLEOTIDE SEQUENCE [LARGE SCALE GENOMIC DNA]</scope>
    <source>
        <strain evidence="2">BAU-BD-2019</strain>
        <tissue evidence="1">Blood</tissue>
    </source>
</reference>
<dbReference type="EMBL" id="JACTAM010000009">
    <property type="protein sequence ID" value="KAI2660990.1"/>
    <property type="molecule type" value="Genomic_DNA"/>
</dbReference>